<dbReference type="OrthoDB" id="242771at2157"/>
<protein>
    <submittedName>
        <fullName evidence="2">Uncharacterized protein</fullName>
    </submittedName>
</protein>
<feature type="region of interest" description="Disordered" evidence="1">
    <location>
        <begin position="183"/>
        <end position="234"/>
    </location>
</feature>
<organism evidence="2 3">
    <name type="scientific">Natrarchaeobius chitinivorans</name>
    <dbReference type="NCBI Taxonomy" id="1679083"/>
    <lineage>
        <taxon>Archaea</taxon>
        <taxon>Methanobacteriati</taxon>
        <taxon>Methanobacteriota</taxon>
        <taxon>Stenosarchaea group</taxon>
        <taxon>Halobacteria</taxon>
        <taxon>Halobacteriales</taxon>
        <taxon>Natrialbaceae</taxon>
        <taxon>Natrarchaeobius</taxon>
    </lineage>
</organism>
<feature type="compositionally biased region" description="Acidic residues" evidence="1">
    <location>
        <begin position="224"/>
        <end position="234"/>
    </location>
</feature>
<evidence type="ECO:0000256" key="1">
    <source>
        <dbReference type="SAM" id="MobiDB-lite"/>
    </source>
</evidence>
<accession>A0A3N6M2I4</accession>
<feature type="region of interest" description="Disordered" evidence="1">
    <location>
        <begin position="63"/>
        <end position="83"/>
    </location>
</feature>
<evidence type="ECO:0000313" key="2">
    <source>
        <dbReference type="EMBL" id="RQG97618.1"/>
    </source>
</evidence>
<dbReference type="AlphaFoldDB" id="A0A3N6M2I4"/>
<proteinExistence type="predicted"/>
<evidence type="ECO:0000313" key="3">
    <source>
        <dbReference type="Proteomes" id="UP000281431"/>
    </source>
</evidence>
<gene>
    <name evidence="2" type="ORF">EA472_18950</name>
</gene>
<comment type="caution">
    <text evidence="2">The sequence shown here is derived from an EMBL/GenBank/DDBJ whole genome shotgun (WGS) entry which is preliminary data.</text>
</comment>
<dbReference type="Proteomes" id="UP000281431">
    <property type="component" value="Unassembled WGS sequence"/>
</dbReference>
<dbReference type="EMBL" id="REFZ01000018">
    <property type="protein sequence ID" value="RQG97618.1"/>
    <property type="molecule type" value="Genomic_DNA"/>
</dbReference>
<keyword evidence="3" id="KW-1185">Reference proteome</keyword>
<reference evidence="2 3" key="1">
    <citation type="submission" date="2018-10" db="EMBL/GenBank/DDBJ databases">
        <title>Natrarchaeobius chitinivorans gen. nov., sp. nov., and Natrarchaeobius haloalkaliphilus sp. nov., alkaliphilic, chitin-utilizing haloarchaea from hypersaline alkaline lakes.</title>
        <authorList>
            <person name="Sorokin D.Y."/>
            <person name="Elcheninov A.G."/>
            <person name="Kostrikina N.A."/>
            <person name="Bale N.J."/>
            <person name="Sinninghe Damste J.S."/>
            <person name="Khijniak T.V."/>
            <person name="Kublanov I.V."/>
            <person name="Toshchakov S.V."/>
        </authorList>
    </citation>
    <scope>NUCLEOTIDE SEQUENCE [LARGE SCALE GENOMIC DNA]</scope>
    <source>
        <strain evidence="2 3">AArcht7</strain>
    </source>
</reference>
<sequence>MPSSDVPRRRLLAAGTGCLSALIAGCTGTDATESQAHDHAVDEGVAFESDEYDHLAIRTDDDERFVFPRDDPPDDPSDDDRPRRRSIEFVLDEDDAEALEIDADDEAAARSFLDETDFDDQSVVVEQRSIEDCYRRHVLAVRADPDRFRTRYCRTLKPPTAACEADVEVMEAQFFRIRYVYEEPPSGRSSGERASCSEEAVIDEKRDDGAENATDAKPDRRDDADESADDGGEP</sequence>
<feature type="compositionally biased region" description="Basic and acidic residues" evidence="1">
    <location>
        <begin position="202"/>
        <end position="223"/>
    </location>
</feature>
<name>A0A3N6M2I4_NATCH</name>